<evidence type="ECO:0000313" key="9">
    <source>
        <dbReference type="Proteomes" id="UP000261520"/>
    </source>
</evidence>
<dbReference type="Proteomes" id="UP000261520">
    <property type="component" value="Unplaced"/>
</dbReference>
<dbReference type="PANTHER" id="PTHR11419:SF0">
    <property type="entry name" value="INTERFERON GAMMA"/>
    <property type="match status" value="1"/>
</dbReference>
<feature type="compositionally biased region" description="Polar residues" evidence="6">
    <location>
        <begin position="73"/>
        <end position="85"/>
    </location>
</feature>
<name>A0A3B4AT27_9GOBI</name>
<feature type="region of interest" description="Disordered" evidence="6">
    <location>
        <begin position="66"/>
        <end position="85"/>
    </location>
</feature>
<accession>A0A3B4AT27</accession>
<dbReference type="InterPro" id="IPR009079">
    <property type="entry name" value="4_helix_cytokine-like_core"/>
</dbReference>
<keyword evidence="5" id="KW-0325">Glycoprotein</keyword>
<dbReference type="GO" id="GO:0005133">
    <property type="term" value="F:type II interferon receptor binding"/>
    <property type="evidence" value="ECO:0007669"/>
    <property type="project" value="InterPro"/>
</dbReference>
<evidence type="ECO:0000256" key="5">
    <source>
        <dbReference type="ARBA" id="ARBA00023180"/>
    </source>
</evidence>
<dbReference type="InterPro" id="IPR002069">
    <property type="entry name" value="Interferon_gamma"/>
</dbReference>
<feature type="compositionally biased region" description="Basic residues" evidence="6">
    <location>
        <begin position="152"/>
        <end position="172"/>
    </location>
</feature>
<evidence type="ECO:0000256" key="3">
    <source>
        <dbReference type="ARBA" id="ARBA00022514"/>
    </source>
</evidence>
<evidence type="ECO:0000313" key="8">
    <source>
        <dbReference type="Ensembl" id="ENSPMGP00000020283.1"/>
    </source>
</evidence>
<dbReference type="Gene3D" id="1.20.1250.10">
    <property type="match status" value="1"/>
</dbReference>
<feature type="chain" id="PRO_5017382654" description="Interferon gamma" evidence="7">
    <location>
        <begin position="23"/>
        <end position="172"/>
    </location>
</feature>
<reference evidence="8" key="2">
    <citation type="submission" date="2025-09" db="UniProtKB">
        <authorList>
            <consortium name="Ensembl"/>
        </authorList>
    </citation>
    <scope>IDENTIFICATION</scope>
</reference>
<dbReference type="AlphaFoldDB" id="A0A3B4AT27"/>
<evidence type="ECO:0000256" key="4">
    <source>
        <dbReference type="ARBA" id="ARBA00022525"/>
    </source>
</evidence>
<keyword evidence="3" id="KW-0202">Cytokine</keyword>
<keyword evidence="7" id="KW-0732">Signal</keyword>
<dbReference type="Ensembl" id="ENSPMGT00000021611.1">
    <property type="protein sequence ID" value="ENSPMGP00000020283.1"/>
    <property type="gene ID" value="ENSPMGG00000016375.1"/>
</dbReference>
<dbReference type="SUPFAM" id="SSF47266">
    <property type="entry name" value="4-helical cytokines"/>
    <property type="match status" value="1"/>
</dbReference>
<feature type="signal peptide" evidence="7">
    <location>
        <begin position="1"/>
        <end position="22"/>
    </location>
</feature>
<feature type="region of interest" description="Disordered" evidence="6">
    <location>
        <begin position="151"/>
        <end position="172"/>
    </location>
</feature>
<evidence type="ECO:0000256" key="7">
    <source>
        <dbReference type="SAM" id="SignalP"/>
    </source>
</evidence>
<organism evidence="8 9">
    <name type="scientific">Periophthalmus magnuspinnatus</name>
    <dbReference type="NCBI Taxonomy" id="409849"/>
    <lineage>
        <taxon>Eukaryota</taxon>
        <taxon>Metazoa</taxon>
        <taxon>Chordata</taxon>
        <taxon>Craniata</taxon>
        <taxon>Vertebrata</taxon>
        <taxon>Euteleostomi</taxon>
        <taxon>Actinopterygii</taxon>
        <taxon>Neopterygii</taxon>
        <taxon>Teleostei</taxon>
        <taxon>Neoteleostei</taxon>
        <taxon>Acanthomorphata</taxon>
        <taxon>Gobiaria</taxon>
        <taxon>Gobiiformes</taxon>
        <taxon>Gobioidei</taxon>
        <taxon>Gobiidae</taxon>
        <taxon>Oxudercinae</taxon>
        <taxon>Periophthalmus</taxon>
    </lineage>
</organism>
<evidence type="ECO:0000256" key="1">
    <source>
        <dbReference type="ARBA" id="ARBA00004613"/>
    </source>
</evidence>
<evidence type="ECO:0000256" key="6">
    <source>
        <dbReference type="SAM" id="MobiDB-lite"/>
    </source>
</evidence>
<dbReference type="GO" id="GO:0006955">
    <property type="term" value="P:immune response"/>
    <property type="evidence" value="ECO:0007669"/>
    <property type="project" value="InterPro"/>
</dbReference>
<reference evidence="8" key="1">
    <citation type="submission" date="2025-08" db="UniProtKB">
        <authorList>
            <consortium name="Ensembl"/>
        </authorList>
    </citation>
    <scope>IDENTIFICATION</scope>
</reference>
<dbReference type="GO" id="GO:0005615">
    <property type="term" value="C:extracellular space"/>
    <property type="evidence" value="ECO:0007669"/>
    <property type="project" value="UniProtKB-KW"/>
</dbReference>
<proteinExistence type="inferred from homology"/>
<sequence>MDAMGRVVLCVCVLLFMAQVRSSHIPREMNRTLQDLRHHYVRKVFLGGILETYDTLLKKMLEKLPTPGPNMDSPANANSNTGSSDTVRNGLSYILDKVNTLKDKHYQEQEKLLTKLQSLRNITTDDLVVQSKALAELPWLYEEASSLVNNDKRRRRRRQTERAQKQAKVRKG</sequence>
<keyword evidence="4" id="KW-0964">Secreted</keyword>
<dbReference type="PANTHER" id="PTHR11419">
    <property type="entry name" value="INTERFERON GAMMA"/>
    <property type="match status" value="1"/>
</dbReference>
<comment type="similarity">
    <text evidence="2">Belongs to the type II (or gamma) interferon family.</text>
</comment>
<evidence type="ECO:0000256" key="2">
    <source>
        <dbReference type="ARBA" id="ARBA00007566"/>
    </source>
</evidence>
<protein>
    <recommendedName>
        <fullName evidence="10">Interferon gamma</fullName>
    </recommendedName>
</protein>
<dbReference type="GO" id="GO:0005125">
    <property type="term" value="F:cytokine activity"/>
    <property type="evidence" value="ECO:0007669"/>
    <property type="project" value="UniProtKB-KW"/>
</dbReference>
<keyword evidence="9" id="KW-1185">Reference proteome</keyword>
<comment type="subcellular location">
    <subcellularLocation>
        <location evidence="1">Secreted</location>
    </subcellularLocation>
</comment>
<evidence type="ECO:0008006" key="10">
    <source>
        <dbReference type="Google" id="ProtNLM"/>
    </source>
</evidence>